<dbReference type="GeneID" id="28828872"/>
<reference evidence="2 3" key="1">
    <citation type="submission" date="2015-10" db="EMBL/GenBank/DDBJ databases">
        <title>Full genome of DAOMC 229536 Phialocephala scopiformis, a fungal endophyte of spruce producing the potent anti-insectan compound rugulosin.</title>
        <authorList>
            <consortium name="DOE Joint Genome Institute"/>
            <person name="Walker A.K."/>
            <person name="Frasz S.L."/>
            <person name="Seifert K.A."/>
            <person name="Miller J.D."/>
            <person name="Mondo S.J."/>
            <person name="Labutti K."/>
            <person name="Lipzen A."/>
            <person name="Dockter R."/>
            <person name="Kennedy M."/>
            <person name="Grigoriev I.V."/>
            <person name="Spatafora J.W."/>
        </authorList>
    </citation>
    <scope>NUCLEOTIDE SEQUENCE [LARGE SCALE GENOMIC DNA]</scope>
    <source>
        <strain evidence="2 3">CBS 120377</strain>
    </source>
</reference>
<keyword evidence="1" id="KW-0472">Membrane</keyword>
<keyword evidence="1" id="KW-0812">Transmembrane</keyword>
<gene>
    <name evidence="2" type="ORF">LY89DRAFT_727384</name>
</gene>
<proteinExistence type="predicted"/>
<evidence type="ECO:0000313" key="2">
    <source>
        <dbReference type="EMBL" id="KUJ24352.1"/>
    </source>
</evidence>
<protein>
    <submittedName>
        <fullName evidence="2">Uncharacterized protein</fullName>
    </submittedName>
</protein>
<organism evidence="2 3">
    <name type="scientific">Mollisia scopiformis</name>
    <name type="common">Conifer needle endophyte fungus</name>
    <name type="synonym">Phialocephala scopiformis</name>
    <dbReference type="NCBI Taxonomy" id="149040"/>
    <lineage>
        <taxon>Eukaryota</taxon>
        <taxon>Fungi</taxon>
        <taxon>Dikarya</taxon>
        <taxon>Ascomycota</taxon>
        <taxon>Pezizomycotina</taxon>
        <taxon>Leotiomycetes</taxon>
        <taxon>Helotiales</taxon>
        <taxon>Mollisiaceae</taxon>
        <taxon>Mollisia</taxon>
    </lineage>
</organism>
<dbReference type="Proteomes" id="UP000070700">
    <property type="component" value="Unassembled WGS sequence"/>
</dbReference>
<accession>A0A194XX40</accession>
<evidence type="ECO:0000256" key="1">
    <source>
        <dbReference type="SAM" id="Phobius"/>
    </source>
</evidence>
<keyword evidence="3" id="KW-1185">Reference proteome</keyword>
<feature type="transmembrane region" description="Helical" evidence="1">
    <location>
        <begin position="336"/>
        <end position="359"/>
    </location>
</feature>
<dbReference type="RefSeq" id="XP_018078707.1">
    <property type="nucleotide sequence ID" value="XM_018219146.1"/>
</dbReference>
<evidence type="ECO:0000313" key="3">
    <source>
        <dbReference type="Proteomes" id="UP000070700"/>
    </source>
</evidence>
<dbReference type="OrthoDB" id="409136at2759"/>
<sequence>MEHLQVRFRAAFQVTPEAGYRRLEWKCDCGENLYGDFPAGNENELRAVEQLEKELKLNCKIIWGKRPLSTFERDIIALAGGAPVLQSQHSSGSIKTKGQSTSYPMTNLRNHQAQNIREEARSPIRLRRLAEERGQLGNRSWRYLELCFNSGKHQIQHAELDVTHHTTTDHTFFQKIKTEYFRMSKRRWFFEPKDVRFVEFSVQNMGELAGIINGFDERNPALPPEELVRQGTTWEYKPRPRGPPVPSNIILHELTSKKSKLHTSTTWSRRMPKKLNTSIYAIPDPNEAAFGWGIHIFEGYNVFLITILISVLALLGSAGCILATALWWTLRDDLNGALALGAALAALLAVLLGWAVSFLQGVNRS</sequence>
<name>A0A194XX40_MOLSC</name>
<dbReference type="KEGG" id="psco:LY89DRAFT_727384"/>
<feature type="transmembrane region" description="Helical" evidence="1">
    <location>
        <begin position="302"/>
        <end position="330"/>
    </location>
</feature>
<dbReference type="InParanoid" id="A0A194XX40"/>
<dbReference type="EMBL" id="KQ947404">
    <property type="protein sequence ID" value="KUJ24352.1"/>
    <property type="molecule type" value="Genomic_DNA"/>
</dbReference>
<dbReference type="AlphaFoldDB" id="A0A194XX40"/>
<keyword evidence="1" id="KW-1133">Transmembrane helix</keyword>